<name>A0A132B8T4_MOLSC</name>
<protein>
    <submittedName>
        <fullName evidence="1">Uncharacterized protein</fullName>
    </submittedName>
</protein>
<dbReference type="AlphaFoldDB" id="A0A132B8T4"/>
<gene>
    <name evidence="1" type="ORF">LY89DRAFT_742371</name>
</gene>
<dbReference type="KEGG" id="psco:LY89DRAFT_742371"/>
<accession>A0A132B8T4</accession>
<reference evidence="1 2" key="1">
    <citation type="submission" date="2015-10" db="EMBL/GenBank/DDBJ databases">
        <title>Full genome of DAOMC 229536 Phialocephala scopiformis, a fungal endophyte of spruce producing the potent anti-insectan compound rugulosin.</title>
        <authorList>
            <consortium name="DOE Joint Genome Institute"/>
            <person name="Walker A.K."/>
            <person name="Frasz S.L."/>
            <person name="Seifert K.A."/>
            <person name="Miller J.D."/>
            <person name="Mondo S.J."/>
            <person name="Labutti K."/>
            <person name="Lipzen A."/>
            <person name="Dockter R."/>
            <person name="Kennedy M."/>
            <person name="Grigoriev I.V."/>
            <person name="Spatafora J.W."/>
        </authorList>
    </citation>
    <scope>NUCLEOTIDE SEQUENCE [LARGE SCALE GENOMIC DNA]</scope>
    <source>
        <strain evidence="1 2">CBS 120377</strain>
    </source>
</reference>
<organism evidence="1 2">
    <name type="scientific">Mollisia scopiformis</name>
    <name type="common">Conifer needle endophyte fungus</name>
    <name type="synonym">Phialocephala scopiformis</name>
    <dbReference type="NCBI Taxonomy" id="149040"/>
    <lineage>
        <taxon>Eukaryota</taxon>
        <taxon>Fungi</taxon>
        <taxon>Dikarya</taxon>
        <taxon>Ascomycota</taxon>
        <taxon>Pezizomycotina</taxon>
        <taxon>Leotiomycetes</taxon>
        <taxon>Helotiales</taxon>
        <taxon>Mollisiaceae</taxon>
        <taxon>Mollisia</taxon>
    </lineage>
</organism>
<dbReference type="Proteomes" id="UP000070700">
    <property type="component" value="Unassembled WGS sequence"/>
</dbReference>
<evidence type="ECO:0000313" key="1">
    <source>
        <dbReference type="EMBL" id="KUJ08077.1"/>
    </source>
</evidence>
<dbReference type="InParanoid" id="A0A132B8T4"/>
<proteinExistence type="predicted"/>
<dbReference type="OrthoDB" id="10538922at2759"/>
<keyword evidence="2" id="KW-1185">Reference proteome</keyword>
<evidence type="ECO:0000313" key="2">
    <source>
        <dbReference type="Proteomes" id="UP000070700"/>
    </source>
</evidence>
<dbReference type="EMBL" id="KQ947437">
    <property type="protein sequence ID" value="KUJ08077.1"/>
    <property type="molecule type" value="Genomic_DNA"/>
</dbReference>
<dbReference type="RefSeq" id="XP_018062432.1">
    <property type="nucleotide sequence ID" value="XM_018220815.1"/>
</dbReference>
<dbReference type="GeneID" id="28830541"/>
<sequence>MASRTSEDRALAILKYQFSTFAIPPSLYNSSFSMADDPRLWSDLLGNNGILGQSMQDNFANQENGAANLLVAIMWSSALEDENKFFWREVRQMACMMLFRMEGAPAQYLVWVQGVNRSDSRLQTAGITLSYGAAFFTISREEKVVWLPYADGIASSRRVIGELPPFQLRFI</sequence>